<dbReference type="InterPro" id="IPR018790">
    <property type="entry name" value="DUF2358"/>
</dbReference>
<evidence type="ECO:0000313" key="1">
    <source>
        <dbReference type="EMBL" id="MBD2505221.1"/>
    </source>
</evidence>
<gene>
    <name evidence="1" type="ORF">H6G83_32250</name>
</gene>
<dbReference type="Pfam" id="PF10184">
    <property type="entry name" value="DUF2358"/>
    <property type="match status" value="1"/>
</dbReference>
<organism evidence="1 2">
    <name type="scientific">Anabaena azotica FACHB-119</name>
    <dbReference type="NCBI Taxonomy" id="947527"/>
    <lineage>
        <taxon>Bacteria</taxon>
        <taxon>Bacillati</taxon>
        <taxon>Cyanobacteriota</taxon>
        <taxon>Cyanophyceae</taxon>
        <taxon>Nostocales</taxon>
        <taxon>Nostocaceae</taxon>
        <taxon>Anabaena</taxon>
        <taxon>Anabaena azotica</taxon>
    </lineage>
</organism>
<name>A0ABR8DGI1_9NOST</name>
<reference evidence="1 2" key="1">
    <citation type="journal article" date="2020" name="ISME J.">
        <title>Comparative genomics reveals insights into cyanobacterial evolution and habitat adaptation.</title>
        <authorList>
            <person name="Chen M.Y."/>
            <person name="Teng W.K."/>
            <person name="Zhao L."/>
            <person name="Hu C.X."/>
            <person name="Zhou Y.K."/>
            <person name="Han B.P."/>
            <person name="Song L.R."/>
            <person name="Shu W.S."/>
        </authorList>
    </citation>
    <scope>NUCLEOTIDE SEQUENCE [LARGE SCALE GENOMIC DNA]</scope>
    <source>
        <strain evidence="1 2">FACHB-119</strain>
    </source>
</reference>
<dbReference type="PANTHER" id="PTHR31094">
    <property type="entry name" value="RIKEN CDNA 2310061I04 GENE"/>
    <property type="match status" value="1"/>
</dbReference>
<keyword evidence="2" id="KW-1185">Reference proteome</keyword>
<comment type="caution">
    <text evidence="1">The sequence shown here is derived from an EMBL/GenBank/DDBJ whole genome shotgun (WGS) entry which is preliminary data.</text>
</comment>
<proteinExistence type="predicted"/>
<dbReference type="EMBL" id="JACJSG010000073">
    <property type="protein sequence ID" value="MBD2505221.1"/>
    <property type="molecule type" value="Genomic_DNA"/>
</dbReference>
<dbReference type="SUPFAM" id="SSF54427">
    <property type="entry name" value="NTF2-like"/>
    <property type="match status" value="1"/>
</dbReference>
<dbReference type="RefSeq" id="WP_190479814.1">
    <property type="nucleotide sequence ID" value="NZ_JACJSG010000073.1"/>
</dbReference>
<dbReference type="PANTHER" id="PTHR31094:SF2">
    <property type="entry name" value="RIKEN CDNA 2310061I04 GENE"/>
    <property type="match status" value="1"/>
</dbReference>
<dbReference type="Proteomes" id="UP000661112">
    <property type="component" value="Unassembled WGS sequence"/>
</dbReference>
<dbReference type="InterPro" id="IPR032710">
    <property type="entry name" value="NTF2-like_dom_sf"/>
</dbReference>
<accession>A0ABR8DGI1</accession>
<sequence length="158" mass="19140">MESQLLVAQVIKTLQQDLPTLFEKDISYNIYTQDIYFQDPVNKFKGKFNYRIIFWTLRFHARLFFTKIYFDLHDVSQVNEYTILAKWTVRGTLRVPWQARIFFNGYSTYKLRQNNLIYEHIDTWDRKPGEILRQFWVKGESREVLDHKISKMSGAWQG</sequence>
<protein>
    <submittedName>
        <fullName evidence="1">DUF2358 domain-containing protein</fullName>
    </submittedName>
</protein>
<evidence type="ECO:0000313" key="2">
    <source>
        <dbReference type="Proteomes" id="UP000661112"/>
    </source>
</evidence>